<dbReference type="EMBL" id="KQ086086">
    <property type="protein sequence ID" value="KLO08570.1"/>
    <property type="molecule type" value="Genomic_DNA"/>
</dbReference>
<accession>A0A0H2R9N4</accession>
<dbReference type="InParanoid" id="A0A0H2R9N4"/>
<organism evidence="1 2">
    <name type="scientific">Schizopora paradoxa</name>
    <dbReference type="NCBI Taxonomy" id="27342"/>
    <lineage>
        <taxon>Eukaryota</taxon>
        <taxon>Fungi</taxon>
        <taxon>Dikarya</taxon>
        <taxon>Basidiomycota</taxon>
        <taxon>Agaricomycotina</taxon>
        <taxon>Agaricomycetes</taxon>
        <taxon>Hymenochaetales</taxon>
        <taxon>Schizoporaceae</taxon>
        <taxon>Schizopora</taxon>
    </lineage>
</organism>
<dbReference type="Proteomes" id="UP000053477">
    <property type="component" value="Unassembled WGS sequence"/>
</dbReference>
<evidence type="ECO:0000313" key="1">
    <source>
        <dbReference type="EMBL" id="KLO08570.1"/>
    </source>
</evidence>
<dbReference type="OrthoDB" id="2205812at2759"/>
<dbReference type="STRING" id="27342.A0A0H2R9N4"/>
<dbReference type="AlphaFoldDB" id="A0A0H2R9N4"/>
<sequence length="190" mass="22029">MVAAGRTQYLTEVQGMPTSVEDRLVKRITNFMWKDSRQRPVSIETMYRPIHEGGLGLVDIRRRNEALGVKWLQRFLHFEKRPKWTYIGDALIAKNSIKKEKGISNSVKSNIFLQTWKTNRGNKCALPQDLKDLFKTANKFGLLVDQIHVQATIAELMPIWYHIKAARQIRKLTRSKASICLRDVHSLRTV</sequence>
<keyword evidence="2" id="KW-1185">Reference proteome</keyword>
<proteinExistence type="predicted"/>
<feature type="non-terminal residue" evidence="1">
    <location>
        <position position="190"/>
    </location>
</feature>
<gene>
    <name evidence="1" type="ORF">SCHPADRAFT_835136</name>
</gene>
<evidence type="ECO:0000313" key="2">
    <source>
        <dbReference type="Proteomes" id="UP000053477"/>
    </source>
</evidence>
<reference evidence="1 2" key="1">
    <citation type="submission" date="2015-04" db="EMBL/GenBank/DDBJ databases">
        <title>Complete genome sequence of Schizopora paradoxa KUC8140, a cosmopolitan wood degrader in East Asia.</title>
        <authorList>
            <consortium name="DOE Joint Genome Institute"/>
            <person name="Min B."/>
            <person name="Park H."/>
            <person name="Jang Y."/>
            <person name="Kim J.-J."/>
            <person name="Kim K.H."/>
            <person name="Pangilinan J."/>
            <person name="Lipzen A."/>
            <person name="Riley R."/>
            <person name="Grigoriev I.V."/>
            <person name="Spatafora J.W."/>
            <person name="Choi I.-G."/>
        </authorList>
    </citation>
    <scope>NUCLEOTIDE SEQUENCE [LARGE SCALE GENOMIC DNA]</scope>
    <source>
        <strain evidence="1 2">KUC8140</strain>
    </source>
</reference>
<name>A0A0H2R9N4_9AGAM</name>
<protein>
    <submittedName>
        <fullName evidence="1">Uncharacterized protein</fullName>
    </submittedName>
</protein>